<organism evidence="1">
    <name type="scientific">Rhipicephalus microplus</name>
    <name type="common">Cattle tick</name>
    <name type="synonym">Boophilus microplus</name>
    <dbReference type="NCBI Taxonomy" id="6941"/>
    <lineage>
        <taxon>Eukaryota</taxon>
        <taxon>Metazoa</taxon>
        <taxon>Ecdysozoa</taxon>
        <taxon>Arthropoda</taxon>
        <taxon>Chelicerata</taxon>
        <taxon>Arachnida</taxon>
        <taxon>Acari</taxon>
        <taxon>Parasitiformes</taxon>
        <taxon>Ixodida</taxon>
        <taxon>Ixodoidea</taxon>
        <taxon>Ixodidae</taxon>
        <taxon>Rhipicephalinae</taxon>
        <taxon>Rhipicephalus</taxon>
        <taxon>Boophilus</taxon>
    </lineage>
</organism>
<reference evidence="1" key="1">
    <citation type="submission" date="2020-03" db="EMBL/GenBank/DDBJ databases">
        <title>A transcriptome and proteome of the tick Rhipicephalus microplus shaped by the genetic composition of its hosts and developmental stage.</title>
        <authorList>
            <person name="Garcia G.R."/>
            <person name="Ribeiro J.M.C."/>
            <person name="Maruyama S.R."/>
            <person name="Gardinasse L.G."/>
            <person name="Nelson K."/>
            <person name="Ferreira B.R."/>
            <person name="Andrade T.G."/>
            <person name="Santos I.K.F.M."/>
        </authorList>
    </citation>
    <scope>NUCLEOTIDE SEQUENCE</scope>
    <source>
        <strain evidence="1">NSGR</strain>
        <tissue evidence="1">Salivary glands</tissue>
    </source>
</reference>
<accession>A0A6G5AHE3</accession>
<proteinExistence type="predicted"/>
<sequence length="108" mass="12566">MRKWKICFCCCHFNNDNKKLNEERRPYHSPSFGCLNRKSNKCSVRLTALPQHHTNCAATTAETVLFLPTTNEQQEKLIKPRRPTICLSSLCNCSARSRHSFLNSRQMH</sequence>
<name>A0A6G5AHE3_RHIMP</name>
<dbReference type="EMBL" id="GIKN01007353">
    <property type="protein sequence ID" value="NIE49626.1"/>
    <property type="molecule type" value="Transcribed_RNA"/>
</dbReference>
<evidence type="ECO:0000313" key="1">
    <source>
        <dbReference type="EMBL" id="NIE49626.1"/>
    </source>
</evidence>
<dbReference type="AlphaFoldDB" id="A0A6G5AHE3"/>
<protein>
    <submittedName>
        <fullName evidence="1">Uncharacterized protein</fullName>
    </submittedName>
</protein>